<accession>A0A8J3BH76</accession>
<reference evidence="1" key="2">
    <citation type="submission" date="2020-09" db="EMBL/GenBank/DDBJ databases">
        <authorList>
            <person name="Sun Q."/>
            <person name="Ohkuma M."/>
        </authorList>
    </citation>
    <scope>NUCLEOTIDE SEQUENCE</scope>
    <source>
        <strain evidence="1">JCM 3091</strain>
    </source>
</reference>
<proteinExistence type="predicted"/>
<name>A0A8J3BH76_9ACTN</name>
<keyword evidence="2" id="KW-1185">Reference proteome</keyword>
<organism evidence="1 2">
    <name type="scientific">Pilimelia terevasa</name>
    <dbReference type="NCBI Taxonomy" id="53372"/>
    <lineage>
        <taxon>Bacteria</taxon>
        <taxon>Bacillati</taxon>
        <taxon>Actinomycetota</taxon>
        <taxon>Actinomycetes</taxon>
        <taxon>Micromonosporales</taxon>
        <taxon>Micromonosporaceae</taxon>
        <taxon>Pilimelia</taxon>
    </lineage>
</organism>
<comment type="caution">
    <text evidence="1">The sequence shown here is derived from an EMBL/GenBank/DDBJ whole genome shotgun (WGS) entry which is preliminary data.</text>
</comment>
<sequence length="94" mass="10079">MNATEMFTAARVEALFASSLGTGVPASRRQADDAIRAAVRVHGGLRGCLAEMATSYGEHPETAARRSAWARSLVERLYADRPLPVHCTRGAGRP</sequence>
<reference evidence="1" key="1">
    <citation type="journal article" date="2014" name="Int. J. Syst. Evol. Microbiol.">
        <title>Complete genome sequence of Corynebacterium casei LMG S-19264T (=DSM 44701T), isolated from a smear-ripened cheese.</title>
        <authorList>
            <consortium name="US DOE Joint Genome Institute (JGI-PGF)"/>
            <person name="Walter F."/>
            <person name="Albersmeier A."/>
            <person name="Kalinowski J."/>
            <person name="Ruckert C."/>
        </authorList>
    </citation>
    <scope>NUCLEOTIDE SEQUENCE</scope>
    <source>
        <strain evidence="1">JCM 3091</strain>
    </source>
</reference>
<evidence type="ECO:0000313" key="1">
    <source>
        <dbReference type="EMBL" id="GGK21395.1"/>
    </source>
</evidence>
<dbReference type="EMBL" id="BMQC01000003">
    <property type="protein sequence ID" value="GGK21395.1"/>
    <property type="molecule type" value="Genomic_DNA"/>
</dbReference>
<gene>
    <name evidence="1" type="ORF">GCM10010124_12350</name>
</gene>
<evidence type="ECO:0000313" key="2">
    <source>
        <dbReference type="Proteomes" id="UP000662200"/>
    </source>
</evidence>
<dbReference type="AlphaFoldDB" id="A0A8J3BH76"/>
<protein>
    <submittedName>
        <fullName evidence="1">Uncharacterized protein</fullName>
    </submittedName>
</protein>
<dbReference type="Proteomes" id="UP000662200">
    <property type="component" value="Unassembled WGS sequence"/>
</dbReference>
<dbReference type="RefSeq" id="WP_189113212.1">
    <property type="nucleotide sequence ID" value="NZ_BMQC01000003.1"/>
</dbReference>